<feature type="transmembrane region" description="Helical" evidence="6">
    <location>
        <begin position="6"/>
        <end position="22"/>
    </location>
</feature>
<dbReference type="EMBL" id="JARWAL010000004">
    <property type="protein sequence ID" value="MDR5892355.1"/>
    <property type="molecule type" value="Genomic_DNA"/>
</dbReference>
<evidence type="ECO:0000259" key="7">
    <source>
        <dbReference type="Pfam" id="PF00482"/>
    </source>
</evidence>
<dbReference type="RefSeq" id="WP_309636154.1">
    <property type="nucleotide sequence ID" value="NZ_JARWAL010000004.1"/>
</dbReference>
<feature type="transmembrane region" description="Helical" evidence="6">
    <location>
        <begin position="70"/>
        <end position="90"/>
    </location>
</feature>
<keyword evidence="2" id="KW-1003">Cell membrane</keyword>
<evidence type="ECO:0000256" key="5">
    <source>
        <dbReference type="ARBA" id="ARBA00023136"/>
    </source>
</evidence>
<evidence type="ECO:0000256" key="2">
    <source>
        <dbReference type="ARBA" id="ARBA00022475"/>
    </source>
</evidence>
<evidence type="ECO:0000256" key="3">
    <source>
        <dbReference type="ARBA" id="ARBA00022692"/>
    </source>
</evidence>
<gene>
    <name evidence="8" type="ORF">QC820_05960</name>
</gene>
<keyword evidence="3 6" id="KW-0812">Transmembrane</keyword>
<organism evidence="8 9">
    <name type="scientific">Halomonas mongoliensis</name>
    <dbReference type="NCBI Taxonomy" id="321265"/>
    <lineage>
        <taxon>Bacteria</taxon>
        <taxon>Pseudomonadati</taxon>
        <taxon>Pseudomonadota</taxon>
        <taxon>Gammaproteobacteria</taxon>
        <taxon>Oceanospirillales</taxon>
        <taxon>Halomonadaceae</taxon>
        <taxon>Halomonas</taxon>
    </lineage>
</organism>
<accession>A0ABU1GK19</accession>
<evidence type="ECO:0000256" key="4">
    <source>
        <dbReference type="ARBA" id="ARBA00022989"/>
    </source>
</evidence>
<name>A0ABU1GK19_9GAMM</name>
<keyword evidence="9" id="KW-1185">Reference proteome</keyword>
<dbReference type="PANTHER" id="PTHR35007">
    <property type="entry name" value="INTEGRAL MEMBRANE PROTEIN-RELATED"/>
    <property type="match status" value="1"/>
</dbReference>
<sequence length="294" mass="32319">MTEWQLWSLTMLALALAVWLLMRSARRQTEQAVGGDVPKRRRRALTPRETLVEWLYDYLVSAGLSVTPRAVAIGGGVLVMLVMLALALAGSRFGPLLVAGGLLLANALLRLRAARLRETSRSQLAPFMESVMRELGSGKNLEVAFRQAARRVPAPLGDALQRILIRRDLGLELHDGLVREAQLLKLFELQLLATTVQISQVHGGSLRDMLASFVAMLHLQERGRRELSAMTGETRVTALILGGLPILMAAYMYFFNYEFMRPMLESSGGQVALAVAAAMQVAGAVALWRMLKSV</sequence>
<feature type="transmembrane region" description="Helical" evidence="6">
    <location>
        <begin position="96"/>
        <end position="113"/>
    </location>
</feature>
<evidence type="ECO:0000313" key="9">
    <source>
        <dbReference type="Proteomes" id="UP001252270"/>
    </source>
</evidence>
<keyword evidence="5 6" id="KW-0472">Membrane</keyword>
<keyword evidence="4 6" id="KW-1133">Transmembrane helix</keyword>
<comment type="caution">
    <text evidence="8">The sequence shown here is derived from an EMBL/GenBank/DDBJ whole genome shotgun (WGS) entry which is preliminary data.</text>
</comment>
<evidence type="ECO:0000256" key="6">
    <source>
        <dbReference type="SAM" id="Phobius"/>
    </source>
</evidence>
<feature type="transmembrane region" description="Helical" evidence="6">
    <location>
        <begin position="267"/>
        <end position="288"/>
    </location>
</feature>
<comment type="subcellular location">
    <subcellularLocation>
        <location evidence="1">Cell membrane</location>
        <topology evidence="1">Multi-pass membrane protein</topology>
    </subcellularLocation>
</comment>
<dbReference type="Proteomes" id="UP001252270">
    <property type="component" value="Unassembled WGS sequence"/>
</dbReference>
<dbReference type="InterPro" id="IPR018076">
    <property type="entry name" value="T2SS_GspF_dom"/>
</dbReference>
<proteinExistence type="predicted"/>
<dbReference type="PANTHER" id="PTHR35007:SF1">
    <property type="entry name" value="PILUS ASSEMBLY PROTEIN"/>
    <property type="match status" value="1"/>
</dbReference>
<evidence type="ECO:0000313" key="8">
    <source>
        <dbReference type="EMBL" id="MDR5892355.1"/>
    </source>
</evidence>
<feature type="domain" description="Type II secretion system protein GspF" evidence="7">
    <location>
        <begin position="129"/>
        <end position="253"/>
    </location>
</feature>
<feature type="transmembrane region" description="Helical" evidence="6">
    <location>
        <begin position="236"/>
        <end position="255"/>
    </location>
</feature>
<evidence type="ECO:0000256" key="1">
    <source>
        <dbReference type="ARBA" id="ARBA00004651"/>
    </source>
</evidence>
<reference evidence="8 9" key="1">
    <citation type="submission" date="2023-04" db="EMBL/GenBank/DDBJ databases">
        <title>A long-awaited taxogenomic arrangement of the family Halomonadaceae.</title>
        <authorList>
            <person name="De La Haba R."/>
            <person name="Chuvochina M."/>
            <person name="Wittouck S."/>
            <person name="Arahal D.R."/>
            <person name="Sanchez-Porro C."/>
            <person name="Hugenholtz P."/>
            <person name="Ventosa A."/>
        </authorList>
    </citation>
    <scope>NUCLEOTIDE SEQUENCE [LARGE SCALE GENOMIC DNA]</scope>
    <source>
        <strain evidence="8 9">DSM 17332</strain>
    </source>
</reference>
<dbReference type="Pfam" id="PF00482">
    <property type="entry name" value="T2SSF"/>
    <property type="match status" value="1"/>
</dbReference>
<protein>
    <submittedName>
        <fullName evidence="8">Type II secretion system F family protein</fullName>
    </submittedName>
</protein>